<reference evidence="1 2" key="1">
    <citation type="submission" date="2015-01" db="EMBL/GenBank/DDBJ databases">
        <title>Paenibacillus swuensis/DY6/whole genome sequencing.</title>
        <authorList>
            <person name="Kim M.K."/>
            <person name="Srinivasan S."/>
            <person name="Lee J.-J."/>
        </authorList>
    </citation>
    <scope>NUCLEOTIDE SEQUENCE [LARGE SCALE GENOMIC DNA]</scope>
    <source>
        <strain evidence="1 2">DY6</strain>
    </source>
</reference>
<accession>A0A172TLM3</accession>
<dbReference type="PANTHER" id="PTHR36439">
    <property type="entry name" value="BLL4334 PROTEIN"/>
    <property type="match status" value="1"/>
</dbReference>
<dbReference type="Proteomes" id="UP000076927">
    <property type="component" value="Chromosome"/>
</dbReference>
<dbReference type="Gene3D" id="3.30.70.1280">
    <property type="entry name" value="SP0830-like domains"/>
    <property type="match status" value="1"/>
</dbReference>
<protein>
    <recommendedName>
        <fullName evidence="3">Cytoplasmic protein</fullName>
    </recommendedName>
</protein>
<dbReference type="EMBL" id="CP011388">
    <property type="protein sequence ID" value="ANE47814.1"/>
    <property type="molecule type" value="Genomic_DNA"/>
</dbReference>
<dbReference type="InterPro" id="IPR012545">
    <property type="entry name" value="DUF1697"/>
</dbReference>
<name>A0A172TLM3_9BACL</name>
<dbReference type="STRING" id="1178515.SY83_17670"/>
<keyword evidence="2" id="KW-1185">Reference proteome</keyword>
<dbReference type="RefSeq" id="WP_068608911.1">
    <property type="nucleotide sequence ID" value="NZ_CP011388.1"/>
</dbReference>
<dbReference type="PIRSF" id="PIRSF008502">
    <property type="entry name" value="UCP008502"/>
    <property type="match status" value="1"/>
</dbReference>
<dbReference type="SUPFAM" id="SSF160379">
    <property type="entry name" value="SP0830-like"/>
    <property type="match status" value="1"/>
</dbReference>
<gene>
    <name evidence="1" type="ORF">SY83_17670</name>
</gene>
<dbReference type="PATRIC" id="fig|1178515.4.peg.3559"/>
<evidence type="ECO:0000313" key="2">
    <source>
        <dbReference type="Proteomes" id="UP000076927"/>
    </source>
</evidence>
<sequence length="181" mass="21063">MITYIALLRGINVSGQKMIKMDRLKELFNQLGYLEARTYIQSGNVIFRSESKDTIKISQQIVLGIKNTFDFDVPVVVRTVEDFQRVLEGNPFAENILEEEGKIYVSFLSDPPVPEHIEILQSFRSPVDEYIVKEKEVYIFCRESYGKSLFSNNFLEKKLKVFATTRNWKTVNSLYEIANEE</sequence>
<proteinExistence type="predicted"/>
<dbReference type="OrthoDB" id="9806494at2"/>
<dbReference type="Pfam" id="PF08002">
    <property type="entry name" value="DUF1697"/>
    <property type="match status" value="1"/>
</dbReference>
<dbReference type="AlphaFoldDB" id="A0A172TLM3"/>
<dbReference type="KEGG" id="pswu:SY83_17670"/>
<evidence type="ECO:0008006" key="3">
    <source>
        <dbReference type="Google" id="ProtNLM"/>
    </source>
</evidence>
<organism evidence="1 2">
    <name type="scientific">Paenibacillus swuensis</name>
    <dbReference type="NCBI Taxonomy" id="1178515"/>
    <lineage>
        <taxon>Bacteria</taxon>
        <taxon>Bacillati</taxon>
        <taxon>Bacillota</taxon>
        <taxon>Bacilli</taxon>
        <taxon>Bacillales</taxon>
        <taxon>Paenibacillaceae</taxon>
        <taxon>Paenibacillus</taxon>
    </lineage>
</organism>
<dbReference type="PANTHER" id="PTHR36439:SF1">
    <property type="entry name" value="DUF1697 DOMAIN-CONTAINING PROTEIN"/>
    <property type="match status" value="1"/>
</dbReference>
<evidence type="ECO:0000313" key="1">
    <source>
        <dbReference type="EMBL" id="ANE47814.1"/>
    </source>
</evidence>